<name>A0ABX0E0F0_9ACTN</name>
<organism evidence="2 3">
    <name type="scientific">Streptomyces ureilyticus</name>
    <dbReference type="NCBI Taxonomy" id="1775131"/>
    <lineage>
        <taxon>Bacteria</taxon>
        <taxon>Bacillati</taxon>
        <taxon>Actinomycetota</taxon>
        <taxon>Actinomycetes</taxon>
        <taxon>Kitasatosporales</taxon>
        <taxon>Streptomycetaceae</taxon>
        <taxon>Streptomyces</taxon>
    </lineage>
</organism>
<sequence length="209" mass="22957">MTEPTKRRHTRKALICGAVAAAGAIALLTAYLLGAFEKRGHIQAEDVCLHVPARQETAEIFNSVLPQSSKYDFDGTWRPDRDQGFRSTCFVMGDDDESLFSLTAEMGSARPWQQWAETEIPPNSGGEITYFDAGLKGVSNAEVAAIWVPCYSSERTSKEPWNMTVIADALKPLEVSDKEARQALIDLATTFARQAHKDAKCDLSSKLSA</sequence>
<comment type="caution">
    <text evidence="2">The sequence shown here is derived from an EMBL/GenBank/DDBJ whole genome shotgun (WGS) entry which is preliminary data.</text>
</comment>
<proteinExistence type="predicted"/>
<reference evidence="2 3" key="1">
    <citation type="submission" date="2020-02" db="EMBL/GenBank/DDBJ databases">
        <title>Whole-genome analyses of novel actinobacteria.</title>
        <authorList>
            <person name="Sahin N."/>
            <person name="Tokatli A."/>
        </authorList>
    </citation>
    <scope>NUCLEOTIDE SEQUENCE [LARGE SCALE GENOMIC DNA]</scope>
    <source>
        <strain evidence="2 3">YC419</strain>
    </source>
</reference>
<evidence type="ECO:0000313" key="2">
    <source>
        <dbReference type="EMBL" id="NGO45769.1"/>
    </source>
</evidence>
<accession>A0ABX0E0F0</accession>
<gene>
    <name evidence="2" type="ORF">G6048_27740</name>
</gene>
<keyword evidence="1" id="KW-1133">Transmembrane helix</keyword>
<keyword evidence="1" id="KW-0812">Transmembrane</keyword>
<protein>
    <submittedName>
        <fullName evidence="2">Uncharacterized protein</fullName>
    </submittedName>
</protein>
<dbReference type="EMBL" id="JAAKZX010000102">
    <property type="protein sequence ID" value="NGO45769.1"/>
    <property type="molecule type" value="Genomic_DNA"/>
</dbReference>
<keyword evidence="3" id="KW-1185">Reference proteome</keyword>
<dbReference type="Proteomes" id="UP001518140">
    <property type="component" value="Unassembled WGS sequence"/>
</dbReference>
<evidence type="ECO:0000256" key="1">
    <source>
        <dbReference type="SAM" id="Phobius"/>
    </source>
</evidence>
<feature type="transmembrane region" description="Helical" evidence="1">
    <location>
        <begin position="12"/>
        <end position="33"/>
    </location>
</feature>
<evidence type="ECO:0000313" key="3">
    <source>
        <dbReference type="Proteomes" id="UP001518140"/>
    </source>
</evidence>
<keyword evidence="1" id="KW-0472">Membrane</keyword>